<accession>A0A0G1J880</accession>
<protein>
    <submittedName>
        <fullName evidence="1">Uncharacterized protein</fullName>
    </submittedName>
</protein>
<dbReference type="EMBL" id="LCHU01000023">
    <property type="protein sequence ID" value="KKT40217.1"/>
    <property type="molecule type" value="Genomic_DNA"/>
</dbReference>
<dbReference type="AlphaFoldDB" id="A0A0G1J880"/>
<dbReference type="Proteomes" id="UP000034736">
    <property type="component" value="Unassembled WGS sequence"/>
</dbReference>
<sequence length="39" mass="4537">MEVYEHKSKSIKEVSVHDDCKLAYFQQISKIKLRAKKAG</sequence>
<gene>
    <name evidence="1" type="ORF">UW30_C0023G0015</name>
</gene>
<evidence type="ECO:0000313" key="2">
    <source>
        <dbReference type="Proteomes" id="UP000034736"/>
    </source>
</evidence>
<proteinExistence type="predicted"/>
<organism evidence="1 2">
    <name type="scientific">Candidatus Giovannonibacteria bacterium GW2011_GWA2_44_13b</name>
    <dbReference type="NCBI Taxonomy" id="1618647"/>
    <lineage>
        <taxon>Bacteria</taxon>
        <taxon>Candidatus Giovannoniibacteriota</taxon>
    </lineage>
</organism>
<reference evidence="1 2" key="1">
    <citation type="journal article" date="2015" name="Nature">
        <title>rRNA introns, odd ribosomes, and small enigmatic genomes across a large radiation of phyla.</title>
        <authorList>
            <person name="Brown C.T."/>
            <person name="Hug L.A."/>
            <person name="Thomas B.C."/>
            <person name="Sharon I."/>
            <person name="Castelle C.J."/>
            <person name="Singh A."/>
            <person name="Wilkins M.J."/>
            <person name="Williams K.H."/>
            <person name="Banfield J.F."/>
        </authorList>
    </citation>
    <scope>NUCLEOTIDE SEQUENCE [LARGE SCALE GENOMIC DNA]</scope>
</reference>
<evidence type="ECO:0000313" key="1">
    <source>
        <dbReference type="EMBL" id="KKT40217.1"/>
    </source>
</evidence>
<dbReference type="STRING" id="1618647.UW30_C0023G0015"/>
<name>A0A0G1J880_9BACT</name>
<comment type="caution">
    <text evidence="1">The sequence shown here is derived from an EMBL/GenBank/DDBJ whole genome shotgun (WGS) entry which is preliminary data.</text>
</comment>